<dbReference type="GO" id="GO:0005509">
    <property type="term" value="F:calcium ion binding"/>
    <property type="evidence" value="ECO:0007669"/>
    <property type="project" value="InterPro"/>
</dbReference>
<dbReference type="AlphaFoldDB" id="A0A7T0DTC0"/>
<evidence type="ECO:0000256" key="6">
    <source>
        <dbReference type="ARBA" id="ARBA00023295"/>
    </source>
</evidence>
<reference evidence="10" key="1">
    <citation type="submission" date="2020-09" db="EMBL/GenBank/DDBJ databases">
        <title>First Report of a novel Colistin-Resistant species of Enterobacter cloacae complex Producing MCR-5 isolated from hospital sewage water.</title>
        <authorList>
            <person name="Zhou K."/>
        </authorList>
    </citation>
    <scope>NUCLEOTIDE SEQUENCE [LARGE SCALE GENOMIC DNA]</scope>
    <source>
        <strain evidence="10">HSW1412</strain>
    </source>
</reference>
<evidence type="ECO:0000256" key="2">
    <source>
        <dbReference type="ARBA" id="ARBA00008061"/>
    </source>
</evidence>
<keyword evidence="8" id="KW-0106">Calcium</keyword>
<name>A0A7T0DTC0_9ENTR</name>
<keyword evidence="6 10" id="KW-0326">Glycosidase</keyword>
<evidence type="ECO:0000256" key="1">
    <source>
        <dbReference type="ARBA" id="ARBA00001913"/>
    </source>
</evidence>
<keyword evidence="5" id="KW-0119">Carbohydrate metabolism</keyword>
<feature type="active site" description="Nucleophile" evidence="7">
    <location>
        <position position="235"/>
    </location>
</feature>
<dbReference type="NCBIfam" id="NF006968">
    <property type="entry name" value="PRK09441.1-1"/>
    <property type="match status" value="1"/>
</dbReference>
<dbReference type="InterPro" id="IPR017853">
    <property type="entry name" value="GH"/>
</dbReference>
<comment type="cofactor">
    <cofactor evidence="1">
        <name>Ca(2+)</name>
        <dbReference type="ChEBI" id="CHEBI:29108"/>
    </cofactor>
</comment>
<dbReference type="GO" id="GO:0004556">
    <property type="term" value="F:alpha-amylase activity"/>
    <property type="evidence" value="ECO:0007669"/>
    <property type="project" value="UniProtKB-EC"/>
</dbReference>
<dbReference type="Gene3D" id="3.20.20.80">
    <property type="entry name" value="Glycosidases"/>
    <property type="match status" value="1"/>
</dbReference>
<feature type="active site" description="Proton donor" evidence="7">
    <location>
        <position position="265"/>
    </location>
</feature>
<dbReference type="CDD" id="cd11318">
    <property type="entry name" value="AmyAc_bac_fung_AmyA"/>
    <property type="match status" value="1"/>
</dbReference>
<accession>A0A7T0DTC0</accession>
<evidence type="ECO:0000256" key="4">
    <source>
        <dbReference type="ARBA" id="ARBA00022801"/>
    </source>
</evidence>
<dbReference type="Pfam" id="PF00128">
    <property type="entry name" value="Alpha-amylase"/>
    <property type="match status" value="1"/>
</dbReference>
<dbReference type="EMBL" id="CP061801">
    <property type="protein sequence ID" value="QPJ98952.1"/>
    <property type="molecule type" value="Genomic_DNA"/>
</dbReference>
<keyword evidence="4 10" id="KW-0378">Hydrolase</keyword>
<dbReference type="InterPro" id="IPR013776">
    <property type="entry name" value="A-amylase_thermo"/>
</dbReference>
<dbReference type="PIRSF" id="PIRSF001021">
    <property type="entry name" value="Alph-amls_thrmst"/>
    <property type="match status" value="1"/>
</dbReference>
<dbReference type="InterPro" id="IPR006047">
    <property type="entry name" value="GH13_cat_dom"/>
</dbReference>
<sequence length="495" mass="56370">MRNPTLLQCFHWYYPAGGELWREITALAPNLNEIGVNMIWLPPAYKGASGGYSVGYDSYDLFDLGEFDQKGSIATKYGDKPQLLEALDALKSNQIAVLLDVVVNHKMGVDEKESIRVQRVNEQDRTQIDDDVIECEAWTRYTFPARAGQYSQFIWDFKCFSGIDHIENPTEDNIFKIVNDYTGEGWNDQVDDEMGNFDYLMGENIDFRNHAVTEELKYWARWVMAQTQCDGFRLDAVKHIPAWFYKEWIEHVQEIASKPLFIVAEYWSHEVDKLQNYINQVDGKTMLFDAPLQMKFHEASRQGRNYDMSQIFTGTLVEADPFHAVTLVANHDTQPLQALEAPVEAWFKPLAYALILLRENGVPSVFYPDLFGARYDDTGGDGKTYHIDMPVIEQLHELILARQRFAHGVQTLFFDHPNCIAFSRSGTEDDPGCVVVLSNGDDGEKVICLGENYGNRTWRDFLGNCEESVITAADGEGTFTCKGGSVSVWVMEDVL</sequence>
<dbReference type="EC" id="3.2.1.1" evidence="10"/>
<dbReference type="SMART" id="SM00642">
    <property type="entry name" value="Aamy"/>
    <property type="match status" value="1"/>
</dbReference>
<feature type="binding site" evidence="8">
    <location>
        <position position="198"/>
    </location>
    <ligand>
        <name>Ca(2+)</name>
        <dbReference type="ChEBI" id="CHEBI:29108"/>
        <label>1</label>
    </ligand>
</feature>
<dbReference type="Gene3D" id="2.40.30.140">
    <property type="match status" value="1"/>
</dbReference>
<organism evidence="10">
    <name type="scientific">Enterobacter mori</name>
    <dbReference type="NCBI Taxonomy" id="539813"/>
    <lineage>
        <taxon>Bacteria</taxon>
        <taxon>Pseudomonadati</taxon>
        <taxon>Pseudomonadota</taxon>
        <taxon>Gammaproteobacteria</taxon>
        <taxon>Enterobacterales</taxon>
        <taxon>Enterobacteriaceae</taxon>
        <taxon>Enterobacter</taxon>
    </lineage>
</organism>
<dbReference type="SUPFAM" id="SSF51011">
    <property type="entry name" value="Glycosyl hydrolase domain"/>
    <property type="match status" value="1"/>
</dbReference>
<evidence type="ECO:0000256" key="7">
    <source>
        <dbReference type="PIRSR" id="PIRSR001021-1"/>
    </source>
</evidence>
<keyword evidence="3 8" id="KW-0479">Metal-binding</keyword>
<feature type="domain" description="Glycosyl hydrolase family 13 catalytic" evidence="9">
    <location>
        <begin position="4"/>
        <end position="402"/>
    </location>
</feature>
<feature type="binding site" evidence="8">
    <location>
        <position position="206"/>
    </location>
    <ligand>
        <name>Ca(2+)</name>
        <dbReference type="ChEBI" id="CHEBI:29108"/>
        <label>2</label>
    </ligand>
</feature>
<dbReference type="GO" id="GO:0005975">
    <property type="term" value="P:carbohydrate metabolic process"/>
    <property type="evidence" value="ECO:0007669"/>
    <property type="project" value="InterPro"/>
</dbReference>
<evidence type="ECO:0000256" key="3">
    <source>
        <dbReference type="ARBA" id="ARBA00022723"/>
    </source>
</evidence>
<proteinExistence type="inferred from homology"/>
<dbReference type="Gene3D" id="2.60.40.1180">
    <property type="entry name" value="Golgi alpha-mannosidase II"/>
    <property type="match status" value="1"/>
</dbReference>
<evidence type="ECO:0000256" key="5">
    <source>
        <dbReference type="ARBA" id="ARBA00023277"/>
    </source>
</evidence>
<evidence type="ECO:0000259" key="9">
    <source>
        <dbReference type="SMART" id="SM00642"/>
    </source>
</evidence>
<evidence type="ECO:0000313" key="10">
    <source>
        <dbReference type="EMBL" id="QPJ98952.1"/>
    </source>
</evidence>
<dbReference type="NCBIfam" id="NF006969">
    <property type="entry name" value="PRK09441.1-2"/>
    <property type="match status" value="1"/>
</dbReference>
<protein>
    <submittedName>
        <fullName evidence="10">Alpha-amylase</fullName>
        <ecNumber evidence="10">3.2.1.1</ecNumber>
    </submittedName>
</protein>
<comment type="similarity">
    <text evidence="2">Belongs to the glycosyl hydrolase 13 family.</text>
</comment>
<feature type="binding site" evidence="8">
    <location>
        <position position="104"/>
    </location>
    <ligand>
        <name>Ca(2+)</name>
        <dbReference type="ChEBI" id="CHEBI:29108"/>
        <label>1</label>
    </ligand>
</feature>
<dbReference type="SUPFAM" id="SSF51445">
    <property type="entry name" value="(Trans)glycosidases"/>
    <property type="match status" value="1"/>
</dbReference>
<dbReference type="InterPro" id="IPR013780">
    <property type="entry name" value="Glyco_hydro_b"/>
</dbReference>
<dbReference type="PANTHER" id="PTHR43447">
    <property type="entry name" value="ALPHA-AMYLASE"/>
    <property type="match status" value="1"/>
</dbReference>
<gene>
    <name evidence="10" type="primary">amyA</name>
    <name evidence="10" type="ORF">IDM36_13525</name>
</gene>
<feature type="binding site" evidence="8">
    <location>
        <position position="239"/>
    </location>
    <ligand>
        <name>Ca(2+)</name>
        <dbReference type="ChEBI" id="CHEBI:29108"/>
        <label>1</label>
    </ligand>
</feature>
<evidence type="ECO:0000256" key="8">
    <source>
        <dbReference type="PIRSR" id="PIRSR001021-2"/>
    </source>
</evidence>